<dbReference type="AlphaFoldDB" id="A0A5J4WSW9"/>
<feature type="region of interest" description="Disordered" evidence="1">
    <location>
        <begin position="1"/>
        <end position="23"/>
    </location>
</feature>
<protein>
    <submittedName>
        <fullName evidence="2">Uncharacterized protein</fullName>
    </submittedName>
</protein>
<proteinExistence type="predicted"/>
<evidence type="ECO:0000313" key="2">
    <source>
        <dbReference type="EMBL" id="KAA6398144.1"/>
    </source>
</evidence>
<sequence length="172" mass="19422">MFNIEYGDISDEDHNSTEEEDDYISPEDMNHILELLKERQEKAKISLKSVYEGVSNLSLCIRALIKQKRESGSTSFDIGQYAVIAGFANTVSINLKNTHSRVSIQWPTKERDQIPLALTIISIGANYNSVLKLLDSCRSLEGVVESFGEENFNNLTDSNKKLEEFVVKEEAQ</sequence>
<name>A0A5J4WSW9_9EUKA</name>
<evidence type="ECO:0000313" key="3">
    <source>
        <dbReference type="Proteomes" id="UP000324800"/>
    </source>
</evidence>
<reference evidence="2 3" key="1">
    <citation type="submission" date="2019-03" db="EMBL/GenBank/DDBJ databases">
        <title>Single cell metagenomics reveals metabolic interactions within the superorganism composed of flagellate Streblomastix strix and complex community of Bacteroidetes bacteria on its surface.</title>
        <authorList>
            <person name="Treitli S.C."/>
            <person name="Kolisko M."/>
            <person name="Husnik F."/>
            <person name="Keeling P."/>
            <person name="Hampl V."/>
        </authorList>
    </citation>
    <scope>NUCLEOTIDE SEQUENCE [LARGE SCALE GENOMIC DNA]</scope>
    <source>
        <strain evidence="2">ST1C</strain>
    </source>
</reference>
<dbReference type="Proteomes" id="UP000324800">
    <property type="component" value="Unassembled WGS sequence"/>
</dbReference>
<comment type="caution">
    <text evidence="2">The sequence shown here is derived from an EMBL/GenBank/DDBJ whole genome shotgun (WGS) entry which is preliminary data.</text>
</comment>
<gene>
    <name evidence="2" type="ORF">EZS28_006329</name>
</gene>
<dbReference type="EMBL" id="SNRW01001023">
    <property type="protein sequence ID" value="KAA6398144.1"/>
    <property type="molecule type" value="Genomic_DNA"/>
</dbReference>
<evidence type="ECO:0000256" key="1">
    <source>
        <dbReference type="SAM" id="MobiDB-lite"/>
    </source>
</evidence>
<accession>A0A5J4WSW9</accession>
<organism evidence="2 3">
    <name type="scientific">Streblomastix strix</name>
    <dbReference type="NCBI Taxonomy" id="222440"/>
    <lineage>
        <taxon>Eukaryota</taxon>
        <taxon>Metamonada</taxon>
        <taxon>Preaxostyla</taxon>
        <taxon>Oxymonadida</taxon>
        <taxon>Streblomastigidae</taxon>
        <taxon>Streblomastix</taxon>
    </lineage>
</organism>